<feature type="transmembrane region" description="Helical" evidence="1">
    <location>
        <begin position="12"/>
        <end position="35"/>
    </location>
</feature>
<reference evidence="3" key="1">
    <citation type="submission" date="2024-05" db="EMBL/GenBank/DDBJ databases">
        <authorList>
            <person name="Garin V.P."/>
            <person name="Arshad I."/>
            <person name="Mak A."/>
            <person name="Orr M.A."/>
            <person name="Cho C."/>
            <person name="Kyla G.P."/>
            <person name="Liu J."/>
            <person name="Peri J.N."/>
            <person name="Esherick S.A."/>
            <person name="Shera S."/>
            <person name="Suani E."/>
            <person name="Faulkner C."/>
            <person name="Bonthala P."/>
            <person name="Wong M.A."/>
            <person name="Yao J."/>
            <person name="Santaolaya C."/>
            <person name="Santos E.A."/>
            <person name="Qin K."/>
            <person name="Yang E."/>
            <person name="Shao S.B."/>
            <person name="Moore J.P."/>
            <person name="Mathkour Y.H."/>
            <person name="Gallagher H.R."/>
            <person name="White L.T."/>
            <person name="Givan S.V."/>
            <person name="Chan R.W."/>
            <person name="Infante A."/>
            <person name="Anand S."/>
            <person name="Almeida T.I."/>
            <person name="De G.A."/>
            <person name="Trinh U.L."/>
            <person name="Bhatt K."/>
            <person name="Sanoyca A.J."/>
            <person name="Chong T."/>
            <person name="Liu R."/>
            <person name="Liang E."/>
            <person name="Castellanos S."/>
            <person name="Chang A.P."/>
            <person name="Stephenson J.C."/>
            <person name="Zorawik M."/>
            <person name="Garza D.R."/>
            <person name="Reddi K."/>
            <person name="Bouklas T."/>
            <person name="Freise A.C."/>
            <person name="Klyczek K."/>
            <person name="Ko C."/>
            <person name="Russell D.A."/>
            <person name="Jacobs-Sera D."/>
            <person name="Hatfull G.F."/>
        </authorList>
    </citation>
    <scope>NUCLEOTIDE SEQUENCE [LARGE SCALE GENOMIC DNA]</scope>
</reference>
<keyword evidence="1" id="KW-0812">Transmembrane</keyword>
<feature type="transmembrane region" description="Helical" evidence="1">
    <location>
        <begin position="41"/>
        <end position="58"/>
    </location>
</feature>
<protein>
    <submittedName>
        <fullName evidence="2">Membrane protein</fullName>
    </submittedName>
</protein>
<accession>A0AA96KHI0</accession>
<name>A0AA96KHI0_9CAUD</name>
<evidence type="ECO:0000313" key="2">
    <source>
        <dbReference type="EMBL" id="WNN93671.1"/>
    </source>
</evidence>
<dbReference type="Proteomes" id="UP001303520">
    <property type="component" value="Segment"/>
</dbReference>
<keyword evidence="1" id="KW-1133">Transmembrane helix</keyword>
<keyword evidence="1" id="KW-0472">Membrane</keyword>
<sequence>MKNLSIREPLVIRAAVVAAVTGVLHMLVVLGVLPLDVDMEAAVAGAVDLLGTAVLVIWTRGAVTPVADPRDVEIEAPADGLGS</sequence>
<dbReference type="EMBL" id="OR553891">
    <property type="protein sequence ID" value="WNN93671.1"/>
    <property type="molecule type" value="Genomic_DNA"/>
</dbReference>
<gene>
    <name evidence="2" type="primary">21</name>
    <name evidence="2" type="ORF">SEA_CALLINALLBARBZ_21</name>
</gene>
<organism evidence="2 3">
    <name type="scientific">Arthrobacter phage CallinAllBarbz</name>
    <dbReference type="NCBI Taxonomy" id="3077790"/>
    <lineage>
        <taxon>Viruses</taxon>
        <taxon>Duplodnaviria</taxon>
        <taxon>Heunggongvirae</taxon>
        <taxon>Uroviricota</taxon>
        <taxon>Caudoviricetes</taxon>
        <taxon>Casidaviridae</taxon>
        <taxon>Baileybluvirus</taxon>
        <taxon>Baileybluvirus callinallbarbz</taxon>
    </lineage>
</organism>
<evidence type="ECO:0000313" key="3">
    <source>
        <dbReference type="Proteomes" id="UP001303520"/>
    </source>
</evidence>
<evidence type="ECO:0000256" key="1">
    <source>
        <dbReference type="SAM" id="Phobius"/>
    </source>
</evidence>
<proteinExistence type="predicted"/>
<keyword evidence="3" id="KW-1185">Reference proteome</keyword>